<proteinExistence type="predicted"/>
<gene>
    <name evidence="7" type="ORF">GCM10009539_57720</name>
</gene>
<comment type="caution">
    <text evidence="7">The sequence shown here is derived from an EMBL/GenBank/DDBJ whole genome shotgun (WGS) entry which is preliminary data.</text>
</comment>
<feature type="transmembrane region" description="Helical" evidence="6">
    <location>
        <begin position="221"/>
        <end position="240"/>
    </location>
</feature>
<reference evidence="7 8" key="1">
    <citation type="journal article" date="2019" name="Int. J. Syst. Evol. Microbiol.">
        <title>The Global Catalogue of Microorganisms (GCM) 10K type strain sequencing project: providing services to taxonomists for standard genome sequencing and annotation.</title>
        <authorList>
            <consortium name="The Broad Institute Genomics Platform"/>
            <consortium name="The Broad Institute Genome Sequencing Center for Infectious Disease"/>
            <person name="Wu L."/>
            <person name="Ma J."/>
        </authorList>
    </citation>
    <scope>NUCLEOTIDE SEQUENCE [LARGE SCALE GENOMIC DNA]</scope>
    <source>
        <strain evidence="7 8">JCM 10425</strain>
    </source>
</reference>
<feature type="transmembrane region" description="Helical" evidence="6">
    <location>
        <begin position="366"/>
        <end position="386"/>
    </location>
</feature>
<dbReference type="CDD" id="cd06173">
    <property type="entry name" value="MFS_MefA_like"/>
    <property type="match status" value="1"/>
</dbReference>
<dbReference type="Gene3D" id="1.20.1250.20">
    <property type="entry name" value="MFS general substrate transporter like domains"/>
    <property type="match status" value="1"/>
</dbReference>
<feature type="transmembrane region" description="Helical" evidence="6">
    <location>
        <begin position="168"/>
        <end position="187"/>
    </location>
</feature>
<feature type="transmembrane region" description="Helical" evidence="6">
    <location>
        <begin position="280"/>
        <end position="300"/>
    </location>
</feature>
<dbReference type="PANTHER" id="PTHR23513">
    <property type="entry name" value="INTEGRAL MEMBRANE EFFLUX PROTEIN-RELATED"/>
    <property type="match status" value="1"/>
</dbReference>
<feature type="transmembrane region" description="Helical" evidence="6">
    <location>
        <begin position="101"/>
        <end position="123"/>
    </location>
</feature>
<keyword evidence="2" id="KW-1003">Cell membrane</keyword>
<evidence type="ECO:0000256" key="2">
    <source>
        <dbReference type="ARBA" id="ARBA00022475"/>
    </source>
</evidence>
<evidence type="ECO:0000256" key="1">
    <source>
        <dbReference type="ARBA" id="ARBA00004651"/>
    </source>
</evidence>
<accession>A0ABN0UWV3</accession>
<evidence type="ECO:0000313" key="8">
    <source>
        <dbReference type="Proteomes" id="UP001500967"/>
    </source>
</evidence>
<evidence type="ECO:0000256" key="5">
    <source>
        <dbReference type="ARBA" id="ARBA00023136"/>
    </source>
</evidence>
<feature type="transmembrane region" description="Helical" evidence="6">
    <location>
        <begin position="76"/>
        <end position="95"/>
    </location>
</feature>
<keyword evidence="3 6" id="KW-0812">Transmembrane</keyword>
<keyword evidence="4 6" id="KW-1133">Transmembrane helix</keyword>
<comment type="subcellular location">
    <subcellularLocation>
        <location evidence="1">Cell membrane</location>
        <topology evidence="1">Multi-pass membrane protein</topology>
    </subcellularLocation>
</comment>
<dbReference type="SUPFAM" id="SSF103473">
    <property type="entry name" value="MFS general substrate transporter"/>
    <property type="match status" value="1"/>
</dbReference>
<feature type="transmembrane region" description="Helical" evidence="6">
    <location>
        <begin position="337"/>
        <end position="360"/>
    </location>
</feature>
<keyword evidence="5 6" id="KW-0472">Membrane</keyword>
<evidence type="ECO:0000256" key="3">
    <source>
        <dbReference type="ARBA" id="ARBA00022692"/>
    </source>
</evidence>
<dbReference type="RefSeq" id="WP_344652056.1">
    <property type="nucleotide sequence ID" value="NZ_BAAAGX010000023.1"/>
</dbReference>
<organism evidence="7 8">
    <name type="scientific">Cryptosporangium japonicum</name>
    <dbReference type="NCBI Taxonomy" id="80872"/>
    <lineage>
        <taxon>Bacteria</taxon>
        <taxon>Bacillati</taxon>
        <taxon>Actinomycetota</taxon>
        <taxon>Actinomycetes</taxon>
        <taxon>Cryptosporangiales</taxon>
        <taxon>Cryptosporangiaceae</taxon>
        <taxon>Cryptosporangium</taxon>
    </lineage>
</organism>
<dbReference type="Pfam" id="PF07690">
    <property type="entry name" value="MFS_1"/>
    <property type="match status" value="1"/>
</dbReference>
<name>A0ABN0UWV3_9ACTN</name>
<evidence type="ECO:0000256" key="4">
    <source>
        <dbReference type="ARBA" id="ARBA00022989"/>
    </source>
</evidence>
<feature type="transmembrane region" description="Helical" evidence="6">
    <location>
        <begin position="306"/>
        <end position="325"/>
    </location>
</feature>
<sequence length="405" mass="41692">MSRHGAFRDAEFRALWIAQILSRAGDQFARVALTVLAFQVTGSALAAGAAYAVTLLPWLIGGPLLGWIGDRYPRRAVLLCCDLASAALIAVMAVPGLALPLLYALLFLATLLDVPFSAARSALVRDVFPDDDGYASATAIGSVTAQFAQVVGFAAGGLVAAATTPGQALLLDAITFLLSAALVRRYVRKRPAARDAHLEKISLLRGVRLVFGDPRLRRLTFYAWLATFLVVPLGVAAPYASDSGGGARTVGLLLASSATGTAVSMIVLSRWVPAERRLRLLEPLAVAAGLPLVLCALHPGPVVSGLLWALSGAGSGYQLAANVAFVRAAPNTDRAQAFGVVSAGLVAGQGIGVVLAGGLATVVPTAVVVAGAGLLSTLCALALWAAQAFSPRTTSPSRPRARSEA</sequence>
<protein>
    <submittedName>
        <fullName evidence="7">MFS transporter</fullName>
    </submittedName>
</protein>
<dbReference type="EMBL" id="BAAAGX010000023">
    <property type="protein sequence ID" value="GAA0263973.1"/>
    <property type="molecule type" value="Genomic_DNA"/>
</dbReference>
<dbReference type="PANTHER" id="PTHR23513:SF11">
    <property type="entry name" value="STAPHYLOFERRIN A TRANSPORTER"/>
    <property type="match status" value="1"/>
</dbReference>
<dbReference type="InterPro" id="IPR011701">
    <property type="entry name" value="MFS"/>
</dbReference>
<feature type="transmembrane region" description="Helical" evidence="6">
    <location>
        <begin position="246"/>
        <end position="268"/>
    </location>
</feature>
<feature type="transmembrane region" description="Helical" evidence="6">
    <location>
        <begin position="135"/>
        <end position="162"/>
    </location>
</feature>
<evidence type="ECO:0000313" key="7">
    <source>
        <dbReference type="EMBL" id="GAA0263973.1"/>
    </source>
</evidence>
<dbReference type="InterPro" id="IPR036259">
    <property type="entry name" value="MFS_trans_sf"/>
</dbReference>
<feature type="transmembrane region" description="Helical" evidence="6">
    <location>
        <begin position="44"/>
        <end position="69"/>
    </location>
</feature>
<keyword evidence="8" id="KW-1185">Reference proteome</keyword>
<evidence type="ECO:0000256" key="6">
    <source>
        <dbReference type="SAM" id="Phobius"/>
    </source>
</evidence>
<dbReference type="Proteomes" id="UP001500967">
    <property type="component" value="Unassembled WGS sequence"/>
</dbReference>